<keyword evidence="1" id="KW-0812">Transmembrane</keyword>
<evidence type="ECO:0000313" key="3">
    <source>
        <dbReference type="Proteomes" id="UP000437709"/>
    </source>
</evidence>
<dbReference type="OrthoDB" id="3178004at2"/>
<dbReference type="Proteomes" id="UP000437709">
    <property type="component" value="Unassembled WGS sequence"/>
</dbReference>
<reference evidence="2 3" key="1">
    <citation type="submission" date="2019-10" db="EMBL/GenBank/DDBJ databases">
        <title>Georgenia wutianyii sp. nov. and Georgenia yuyongxinii sp. nov. isolated from plateau pika (Ochotona curzoniae) in the Qinghai-Tibet plateau of China.</title>
        <authorList>
            <person name="Tian Z."/>
        </authorList>
    </citation>
    <scope>NUCLEOTIDE SEQUENCE [LARGE SCALE GENOMIC DNA]</scope>
    <source>
        <strain evidence="2 3">JCM 19765</strain>
    </source>
</reference>
<feature type="transmembrane region" description="Helical" evidence="1">
    <location>
        <begin position="132"/>
        <end position="152"/>
    </location>
</feature>
<feature type="transmembrane region" description="Helical" evidence="1">
    <location>
        <begin position="194"/>
        <end position="211"/>
    </location>
</feature>
<sequence length="335" mass="35023">MTAPTDRMPLPHRGRAWALGVILPVLITGTGWVLVASMLPRLPEQVALHWGVDGVDRVGPVSELVTVNAVLGGISLVVLAVLAVVTGRTSLTRRLVLGLATGSAVFFTGLLLTQVLAQVDLTDPYAAREPDLAMTLTTVAAVVAGGLAAALAGGDPDLPATTALPGDAPRTALGAGERAVWTRRVTATRSMRRWGGLALALYIGFSLWLALVTDSWFVALLMLAIVPLVLTMLVWDVRVDATGLAARGAMGWPRQHVPASEVERAEVIEVSPFAEFGGWGLRTNVTGATGVVIRRGEAISVARSGGRRFVVTVDDAAAGAALLNTFAERARTAAH</sequence>
<keyword evidence="1" id="KW-1133">Transmembrane helix</keyword>
<feature type="transmembrane region" description="Helical" evidence="1">
    <location>
        <begin position="217"/>
        <end position="237"/>
    </location>
</feature>
<proteinExistence type="predicted"/>
<evidence type="ECO:0000313" key="2">
    <source>
        <dbReference type="EMBL" id="MPV38315.1"/>
    </source>
</evidence>
<dbReference type="RefSeq" id="WP_152194943.1">
    <property type="nucleotide sequence ID" value="NZ_VUKD01000002.1"/>
</dbReference>
<evidence type="ECO:0008006" key="4">
    <source>
        <dbReference type="Google" id="ProtNLM"/>
    </source>
</evidence>
<accession>A0A6N7EP59</accession>
<dbReference type="AlphaFoldDB" id="A0A6N7EP59"/>
<protein>
    <recommendedName>
        <fullName evidence="4">DUF1648 domain-containing protein</fullName>
    </recommendedName>
</protein>
<keyword evidence="1" id="KW-0472">Membrane</keyword>
<comment type="caution">
    <text evidence="2">The sequence shown here is derived from an EMBL/GenBank/DDBJ whole genome shotgun (WGS) entry which is preliminary data.</text>
</comment>
<feature type="transmembrane region" description="Helical" evidence="1">
    <location>
        <begin position="97"/>
        <end position="117"/>
    </location>
</feature>
<gene>
    <name evidence="2" type="ORF">GB881_14900</name>
</gene>
<feature type="transmembrane region" description="Helical" evidence="1">
    <location>
        <begin position="65"/>
        <end position="85"/>
    </location>
</feature>
<feature type="transmembrane region" description="Helical" evidence="1">
    <location>
        <begin position="16"/>
        <end position="39"/>
    </location>
</feature>
<dbReference type="EMBL" id="WHPC01000073">
    <property type="protein sequence ID" value="MPV38315.1"/>
    <property type="molecule type" value="Genomic_DNA"/>
</dbReference>
<organism evidence="2 3">
    <name type="scientific">Georgenia subflava</name>
    <dbReference type="NCBI Taxonomy" id="1622177"/>
    <lineage>
        <taxon>Bacteria</taxon>
        <taxon>Bacillati</taxon>
        <taxon>Actinomycetota</taxon>
        <taxon>Actinomycetes</taxon>
        <taxon>Micrococcales</taxon>
        <taxon>Bogoriellaceae</taxon>
        <taxon>Georgenia</taxon>
    </lineage>
</organism>
<name>A0A6N7EP59_9MICO</name>
<keyword evidence="3" id="KW-1185">Reference proteome</keyword>
<evidence type="ECO:0000256" key="1">
    <source>
        <dbReference type="SAM" id="Phobius"/>
    </source>
</evidence>